<evidence type="ECO:0000256" key="11">
    <source>
        <dbReference type="ARBA" id="ARBA00023157"/>
    </source>
</evidence>
<evidence type="ECO:0000259" key="18">
    <source>
        <dbReference type="PROSITE" id="PS51034"/>
    </source>
</evidence>
<evidence type="ECO:0000256" key="6">
    <source>
        <dbReference type="ARBA" id="ARBA00022685"/>
    </source>
</evidence>
<dbReference type="PROSITE" id="PS51034">
    <property type="entry name" value="ZP_2"/>
    <property type="match status" value="1"/>
</dbReference>
<dbReference type="InterPro" id="IPR000519">
    <property type="entry name" value="P_trefoil_dom"/>
</dbReference>
<dbReference type="Pfam" id="PF23344">
    <property type="entry name" value="ZP-N"/>
    <property type="match status" value="1"/>
</dbReference>
<evidence type="ECO:0000256" key="1">
    <source>
        <dbReference type="ARBA" id="ARBA00004251"/>
    </source>
</evidence>
<dbReference type="InterPro" id="IPR017977">
    <property type="entry name" value="ZP_dom_CS"/>
</dbReference>
<evidence type="ECO:0000256" key="9">
    <source>
        <dbReference type="ARBA" id="ARBA00022989"/>
    </source>
</evidence>
<keyword evidence="7 16" id="KW-0812">Transmembrane</keyword>
<evidence type="ECO:0000256" key="2">
    <source>
        <dbReference type="ARBA" id="ARBA00010863"/>
    </source>
</evidence>
<organism evidence="20 21">
    <name type="scientific">Sciurus carolinensis</name>
    <name type="common">Eastern gray squirrel</name>
    <dbReference type="NCBI Taxonomy" id="30640"/>
    <lineage>
        <taxon>Eukaryota</taxon>
        <taxon>Metazoa</taxon>
        <taxon>Chordata</taxon>
        <taxon>Craniata</taxon>
        <taxon>Vertebrata</taxon>
        <taxon>Euteleostomi</taxon>
        <taxon>Mammalia</taxon>
        <taxon>Eutheria</taxon>
        <taxon>Euarchontoglires</taxon>
        <taxon>Glires</taxon>
        <taxon>Rodentia</taxon>
        <taxon>Sciuromorpha</taxon>
        <taxon>Sciuridae</taxon>
        <taxon>Sciurinae</taxon>
        <taxon>Sciurini</taxon>
        <taxon>Sciurus</taxon>
    </lineage>
</organism>
<dbReference type="InterPro" id="IPR017957">
    <property type="entry name" value="P_trefoil_CS"/>
</dbReference>
<evidence type="ECO:0000256" key="8">
    <source>
        <dbReference type="ARBA" id="ARBA00022729"/>
    </source>
</evidence>
<dbReference type="InterPro" id="IPR044913">
    <property type="entry name" value="P_trefoil_dom_sf"/>
</dbReference>
<dbReference type="AlphaFoldDB" id="A0AA41MQ85"/>
<keyword evidence="5" id="KW-0272">Extracellular matrix</keyword>
<dbReference type="Proteomes" id="UP001166674">
    <property type="component" value="Unassembled WGS sequence"/>
</dbReference>
<gene>
    <name evidence="20" type="ORF">SUZIE_135545</name>
</gene>
<feature type="domain" description="P-type" evidence="19">
    <location>
        <begin position="165"/>
        <end position="205"/>
    </location>
</feature>
<dbReference type="SMART" id="SM00241">
    <property type="entry name" value="ZP"/>
    <property type="match status" value="1"/>
</dbReference>
<evidence type="ECO:0000313" key="21">
    <source>
        <dbReference type="Proteomes" id="UP001166674"/>
    </source>
</evidence>
<dbReference type="PANTHER" id="PTHR23343:SF41">
    <property type="entry name" value="ZONA PELLUCIDA SPERM-BINDING PROTEIN 1"/>
    <property type="match status" value="1"/>
</dbReference>
<dbReference type="Pfam" id="PF14965">
    <property type="entry name" value="BRI3BP"/>
    <property type="match status" value="1"/>
</dbReference>
<dbReference type="GO" id="GO:0007339">
    <property type="term" value="P:binding of sperm to zona pellucida"/>
    <property type="evidence" value="ECO:0007669"/>
    <property type="project" value="TreeGrafter"/>
</dbReference>
<dbReference type="Pfam" id="PF00100">
    <property type="entry name" value="Zona_pellucida"/>
    <property type="match status" value="1"/>
</dbReference>
<feature type="disulfide bond" evidence="15">
    <location>
        <begin position="176"/>
        <end position="191"/>
    </location>
</feature>
<dbReference type="PANTHER" id="PTHR23343">
    <property type="entry name" value="ZONA PELLUCIDA SPERM-BINDING PROTEIN"/>
    <property type="match status" value="1"/>
</dbReference>
<keyword evidence="6" id="KW-0165">Cleavage on pair of basic residues</keyword>
<dbReference type="PROSITE" id="PS00682">
    <property type="entry name" value="ZP_1"/>
    <property type="match status" value="1"/>
</dbReference>
<keyword evidence="9 16" id="KW-1133">Transmembrane helix</keyword>
<keyword evidence="10 16" id="KW-0472">Membrane</keyword>
<keyword evidence="4" id="KW-0964">Secreted</keyword>
<evidence type="ECO:0000259" key="19">
    <source>
        <dbReference type="PROSITE" id="PS51448"/>
    </source>
</evidence>
<keyword evidence="3" id="KW-1003">Cell membrane</keyword>
<evidence type="ECO:0000256" key="15">
    <source>
        <dbReference type="PROSITE-ProRule" id="PRU00779"/>
    </source>
</evidence>
<feature type="transmembrane region" description="Helical" evidence="16">
    <location>
        <begin position="541"/>
        <end position="558"/>
    </location>
</feature>
<feature type="transmembrane region" description="Helical" evidence="16">
    <location>
        <begin position="690"/>
        <end position="707"/>
    </location>
</feature>
<accession>A0AA41MQ85</accession>
<comment type="caution">
    <text evidence="15">Lacks conserved residue(s) required for the propagation of feature annotation.</text>
</comment>
<dbReference type="InterPro" id="IPR048290">
    <property type="entry name" value="ZP_chr"/>
</dbReference>
<evidence type="ECO:0000256" key="7">
    <source>
        <dbReference type="ARBA" id="ARBA00022692"/>
    </source>
</evidence>
<dbReference type="GO" id="GO:0035805">
    <property type="term" value="C:egg coat"/>
    <property type="evidence" value="ECO:0007669"/>
    <property type="project" value="UniProtKB-SubCell"/>
</dbReference>
<dbReference type="InterPro" id="IPR042235">
    <property type="entry name" value="ZP-C_dom"/>
</dbReference>
<dbReference type="GO" id="GO:0060468">
    <property type="term" value="P:prevention of polyspermy"/>
    <property type="evidence" value="ECO:0007669"/>
    <property type="project" value="TreeGrafter"/>
</dbReference>
<feature type="transmembrane region" description="Helical" evidence="16">
    <location>
        <begin position="611"/>
        <end position="638"/>
    </location>
</feature>
<evidence type="ECO:0000256" key="5">
    <source>
        <dbReference type="ARBA" id="ARBA00022530"/>
    </source>
</evidence>
<dbReference type="Gene3D" id="2.60.40.4100">
    <property type="entry name" value="Zona pellucida, ZP-C domain"/>
    <property type="match status" value="1"/>
</dbReference>
<dbReference type="InterPro" id="IPR055356">
    <property type="entry name" value="ZP-N"/>
</dbReference>
<keyword evidence="12" id="KW-0325">Glycoprotein</keyword>
<feature type="signal peptide" evidence="17">
    <location>
        <begin position="1"/>
        <end position="21"/>
    </location>
</feature>
<keyword evidence="8 17" id="KW-0732">Signal</keyword>
<feature type="domain" description="ZP" evidence="18">
    <location>
        <begin position="210"/>
        <end position="485"/>
    </location>
</feature>
<dbReference type="InterPro" id="IPR055355">
    <property type="entry name" value="ZP-C"/>
</dbReference>
<keyword evidence="21" id="KW-1185">Reference proteome</keyword>
<reference evidence="20" key="1">
    <citation type="submission" date="2020-03" db="EMBL/GenBank/DDBJ databases">
        <title>Studies in the Genomics of Life Span.</title>
        <authorList>
            <person name="Glass D."/>
        </authorList>
    </citation>
    <scope>NUCLEOTIDE SEQUENCE</scope>
    <source>
        <strain evidence="20">SUZIE</strain>
        <tissue evidence="20">Muscle</tissue>
    </source>
</reference>
<sequence>MAWRFHVILPLLAAASLGLGGQRFPTPGFPGLQHSYDCGIRGMQLLVVPRPGQTIRFKVLDEFGNRFEVNNCSICYHWVTAEPRELAVFSADYQGCHVLQKDGRFHLRVFVEAVLQDGHVDVAQEATLICPKPDHTGTPDASLWGTVGPWEVDQPESVGAHLPQEQCQVVSGHIPCVVRNDSKEACRQAGCCYDDSRDVPCYYGNTATVQCFRSGYFILVMSQEMALARRITLANIHLAYAPTHCPPTQKTSAFVVFRVPLTHCGTTVQTVGSQLIYENQLASDLQVQKGPQGSITRDGTFRLHVRCLFDAGDFLPLQASIFPPASPAPVAQSGPLRLELRIAKDETFRSYHGQDDYPLVRLLREPVHVEVRLLRRTDPRLVLVLHQCWATPGPNPFQQPQWPLLSDGCPFEGDSYRTQMVALDRADLPFQSHYQRFTVATFALLDFSSQRALRGLVYFFCSASACFPSRLEPCSPACASGTARQRRSPGHFNGTARPLDIVSSPGPVGFQDSYGWGPTSTRAYDPTMAVSGISPPGGRHLFKATLLVLVALILLHLASSQSHRDFAPPGQQKKEASADLLTQIGRSLRRTLDNWVGPETMHVVSETLSQVMWAISSAISVAFFALSGIAAQLLNALGIDGDRLTQVLKLSPGQVQTFLLWGAGALVTYWLLSLLLGLLLALLGRILGGLKVVIFLAGFVALVRSVPDPSTRALLLLALLTLYALLSRLTGTRASGAQLEAKVRGLERQVEELRWRQRRAAKGPRSVEEE</sequence>
<comment type="similarity">
    <text evidence="2">Belongs to the ZP domain family. ZPB subfamily.</text>
</comment>
<feature type="transmembrane region" description="Helical" evidence="16">
    <location>
        <begin position="658"/>
        <end position="683"/>
    </location>
</feature>
<dbReference type="GO" id="GO:0032190">
    <property type="term" value="F:acrosin binding"/>
    <property type="evidence" value="ECO:0007669"/>
    <property type="project" value="TreeGrafter"/>
</dbReference>
<dbReference type="Gene3D" id="2.60.40.3210">
    <property type="entry name" value="Zona pellucida, ZP-N domain"/>
    <property type="match status" value="1"/>
</dbReference>
<keyword evidence="11 15" id="KW-1015">Disulfide bond</keyword>
<evidence type="ECO:0000313" key="20">
    <source>
        <dbReference type="EMBL" id="MBZ3875963.1"/>
    </source>
</evidence>
<dbReference type="CDD" id="cd00111">
    <property type="entry name" value="Trefoil"/>
    <property type="match status" value="1"/>
</dbReference>
<proteinExistence type="inferred from homology"/>
<evidence type="ECO:0000256" key="10">
    <source>
        <dbReference type="ARBA" id="ARBA00023136"/>
    </source>
</evidence>
<evidence type="ECO:0000256" key="4">
    <source>
        <dbReference type="ARBA" id="ARBA00022525"/>
    </source>
</evidence>
<evidence type="ECO:0000256" key="3">
    <source>
        <dbReference type="ARBA" id="ARBA00022475"/>
    </source>
</evidence>
<evidence type="ECO:0000256" key="17">
    <source>
        <dbReference type="SAM" id="SignalP"/>
    </source>
</evidence>
<dbReference type="SUPFAM" id="SSF57492">
    <property type="entry name" value="Trefoil"/>
    <property type="match status" value="1"/>
</dbReference>
<dbReference type="PROSITE" id="PS51448">
    <property type="entry name" value="P_TREFOIL_2"/>
    <property type="match status" value="1"/>
</dbReference>
<dbReference type="PROSITE" id="PS00025">
    <property type="entry name" value="P_TREFOIL_1"/>
    <property type="match status" value="1"/>
</dbReference>
<keyword evidence="13" id="KW-0278">Fertilization</keyword>
<feature type="chain" id="PRO_5041444558" evidence="17">
    <location>
        <begin position="22"/>
        <end position="770"/>
    </location>
</feature>
<evidence type="ECO:0000256" key="13">
    <source>
        <dbReference type="ARBA" id="ARBA00023279"/>
    </source>
</evidence>
<comment type="caution">
    <text evidence="20">The sequence shown here is derived from an EMBL/GenBank/DDBJ whole genome shotgun (WGS) entry which is preliminary data.</text>
</comment>
<dbReference type="InterPro" id="IPR051148">
    <property type="entry name" value="Zona_Pellucida_Domain_gp"/>
</dbReference>
<dbReference type="PRINTS" id="PR00023">
    <property type="entry name" value="ZPELLUCIDA"/>
</dbReference>
<dbReference type="SMART" id="SM00018">
    <property type="entry name" value="PD"/>
    <property type="match status" value="1"/>
</dbReference>
<dbReference type="InterPro" id="IPR001507">
    <property type="entry name" value="ZP_dom"/>
</dbReference>
<dbReference type="EMBL" id="JAATJV010263700">
    <property type="protein sequence ID" value="MBZ3875963.1"/>
    <property type="molecule type" value="Genomic_DNA"/>
</dbReference>
<evidence type="ECO:0000256" key="16">
    <source>
        <dbReference type="SAM" id="Phobius"/>
    </source>
</evidence>
<evidence type="ECO:0000256" key="14">
    <source>
        <dbReference type="ARBA" id="ARBA00024183"/>
    </source>
</evidence>
<dbReference type="GO" id="GO:0035804">
    <property type="term" value="F:structural constituent of egg coat"/>
    <property type="evidence" value="ECO:0007669"/>
    <property type="project" value="TreeGrafter"/>
</dbReference>
<dbReference type="Pfam" id="PF22821">
    <property type="entry name" value="ZP1_ZP4_Ig-like"/>
    <property type="match status" value="1"/>
</dbReference>
<name>A0AA41MQ85_SCICA</name>
<evidence type="ECO:0000256" key="12">
    <source>
        <dbReference type="ARBA" id="ARBA00023180"/>
    </source>
</evidence>
<dbReference type="InterPro" id="IPR054554">
    <property type="entry name" value="ZP1/4_Ig-like"/>
</dbReference>
<dbReference type="GO" id="GO:0005886">
    <property type="term" value="C:plasma membrane"/>
    <property type="evidence" value="ECO:0007669"/>
    <property type="project" value="UniProtKB-SubCell"/>
</dbReference>
<feature type="transmembrane region" description="Helical" evidence="16">
    <location>
        <begin position="713"/>
        <end position="731"/>
    </location>
</feature>
<protein>
    <submittedName>
        <fullName evidence="20">Zona pellucida sperm-binding protein 1</fullName>
    </submittedName>
</protein>
<comment type="subcellular location">
    <subcellularLocation>
        <location evidence="1">Cell membrane</location>
        <topology evidence="1">Single-pass type I membrane protein</topology>
    </subcellularLocation>
    <subcellularLocation>
        <location evidence="14">Zona pellucida</location>
    </subcellularLocation>
</comment>